<dbReference type="Gene3D" id="1.25.40.10">
    <property type="entry name" value="Tetratricopeptide repeat domain"/>
    <property type="match status" value="1"/>
</dbReference>
<dbReference type="RefSeq" id="WP_224144275.1">
    <property type="nucleotide sequence ID" value="NZ_JAHBFI010000018.1"/>
</dbReference>
<dbReference type="SUPFAM" id="SSF47413">
    <property type="entry name" value="lambda repressor-like DNA-binding domains"/>
    <property type="match status" value="1"/>
</dbReference>
<evidence type="ECO:0000313" key="2">
    <source>
        <dbReference type="EMBL" id="MBZ5962939.1"/>
    </source>
</evidence>
<dbReference type="AlphaFoldDB" id="A0A9Q3XTH3"/>
<feature type="domain" description="HTH cro/C1-type" evidence="1">
    <location>
        <begin position="9"/>
        <end position="63"/>
    </location>
</feature>
<protein>
    <submittedName>
        <fullName evidence="2">Helix-turn-helix domain-containing protein</fullName>
    </submittedName>
</protein>
<dbReference type="PANTHER" id="PTHR37038">
    <property type="entry name" value="TRANSCRIPTIONAL REGULATOR-RELATED"/>
    <property type="match status" value="1"/>
</dbReference>
<dbReference type="PROSITE" id="PS50943">
    <property type="entry name" value="HTH_CROC1"/>
    <property type="match status" value="1"/>
</dbReference>
<reference evidence="2" key="1">
    <citation type="submission" date="2021-05" db="EMBL/GenBank/DDBJ databases">
        <title>Pangenome of Leuconostoc gelidum warrants species status for Leuconostoc gelidum subsp. gasicomitatum.</title>
        <authorList>
            <person name="Johansson P."/>
            <person name="Sade E."/>
            <person name="Hultman J."/>
            <person name="Auvinen P."/>
            <person name="Bjorkroth J."/>
        </authorList>
    </citation>
    <scope>NUCLEOTIDE SEQUENCE</scope>
    <source>
        <strain evidence="2">A.21.4</strain>
    </source>
</reference>
<sequence length="280" mass="32783">MLIQSNAIIKKTRKSRGISQKELGQLIGSQSMISRIENGLTSPTDRTLQQICDILNVPIVDYFDTVFDKKNNLSLLKSELEQAYLDQNKIKLKKICESIKIMSAHRPNDVALRHFFLMTKSTMYHLDFNIASASIQQEIIDYFFGIENWQYYDLCLFFFVANMISVEHIQPYVTDIIEQYVQKIMSQNTARMVAPVLIMILEASIVQHQYHLTSELLGKIAPLTFYQQNFEFQTWLLFWEGIFENDVQKIDDAYGITHRLHINTTKLLFDHILTHYQIEK</sequence>
<dbReference type="SMART" id="SM00530">
    <property type="entry name" value="HTH_XRE"/>
    <property type="match status" value="1"/>
</dbReference>
<name>A0A9Q3XTH3_9LACO</name>
<dbReference type="InterPro" id="IPR010057">
    <property type="entry name" value="Transcription_activator_Rgg_C"/>
</dbReference>
<dbReference type="InterPro" id="IPR053163">
    <property type="entry name" value="HTH-type_regulator_Rgg"/>
</dbReference>
<organism evidence="2 3">
    <name type="scientific">Leuconostoc gasicomitatum</name>
    <dbReference type="NCBI Taxonomy" id="115778"/>
    <lineage>
        <taxon>Bacteria</taxon>
        <taxon>Bacillati</taxon>
        <taxon>Bacillota</taxon>
        <taxon>Bacilli</taxon>
        <taxon>Lactobacillales</taxon>
        <taxon>Lactobacillaceae</taxon>
        <taxon>Leuconostoc</taxon>
        <taxon>Leuconostoc gelidum group</taxon>
    </lineage>
</organism>
<dbReference type="Proteomes" id="UP000752647">
    <property type="component" value="Unassembled WGS sequence"/>
</dbReference>
<dbReference type="InterPro" id="IPR011990">
    <property type="entry name" value="TPR-like_helical_dom_sf"/>
</dbReference>
<accession>A0A9Q3XTH3</accession>
<comment type="caution">
    <text evidence="2">The sequence shown here is derived from an EMBL/GenBank/DDBJ whole genome shotgun (WGS) entry which is preliminary data.</text>
</comment>
<dbReference type="InterPro" id="IPR001387">
    <property type="entry name" value="Cro/C1-type_HTH"/>
</dbReference>
<dbReference type="InterPro" id="IPR010982">
    <property type="entry name" value="Lambda_DNA-bd_dom_sf"/>
</dbReference>
<gene>
    <name evidence="2" type="ORF">KIJ12_07285</name>
</gene>
<dbReference type="EMBL" id="JAHBFI010000018">
    <property type="protein sequence ID" value="MBZ5962939.1"/>
    <property type="molecule type" value="Genomic_DNA"/>
</dbReference>
<dbReference type="Pfam" id="PF01381">
    <property type="entry name" value="HTH_3"/>
    <property type="match status" value="1"/>
</dbReference>
<proteinExistence type="predicted"/>
<dbReference type="Pfam" id="PF21259">
    <property type="entry name" value="Rgg_C"/>
    <property type="match status" value="1"/>
</dbReference>
<dbReference type="NCBIfam" id="TIGR01716">
    <property type="entry name" value="RGG_Cterm"/>
    <property type="match status" value="1"/>
</dbReference>
<dbReference type="GO" id="GO:0003677">
    <property type="term" value="F:DNA binding"/>
    <property type="evidence" value="ECO:0007669"/>
    <property type="project" value="InterPro"/>
</dbReference>
<evidence type="ECO:0000259" key="1">
    <source>
        <dbReference type="PROSITE" id="PS50943"/>
    </source>
</evidence>
<dbReference type="CDD" id="cd00093">
    <property type="entry name" value="HTH_XRE"/>
    <property type="match status" value="1"/>
</dbReference>
<evidence type="ECO:0000313" key="3">
    <source>
        <dbReference type="Proteomes" id="UP000752647"/>
    </source>
</evidence>